<evidence type="ECO:0000256" key="3">
    <source>
        <dbReference type="HAMAP-Rule" id="MF_00649"/>
    </source>
</evidence>
<dbReference type="GO" id="GO:0006355">
    <property type="term" value="P:regulation of DNA-templated transcription"/>
    <property type="evidence" value="ECO:0007669"/>
    <property type="project" value="InterPro"/>
</dbReference>
<feature type="binding site" evidence="3">
    <location>
        <position position="6"/>
    </location>
    <ligand>
        <name>Zn(2+)</name>
        <dbReference type="ChEBI" id="CHEBI:29105"/>
    </ligand>
</feature>
<name>A0A443LFW9_9RHOB</name>
<organism evidence="5 6">
    <name type="scientific">Paenirhodobacter huangdaonensis</name>
    <dbReference type="NCBI Taxonomy" id="2501515"/>
    <lineage>
        <taxon>Bacteria</taxon>
        <taxon>Pseudomonadati</taxon>
        <taxon>Pseudomonadota</taxon>
        <taxon>Alphaproteobacteria</taxon>
        <taxon>Rhodobacterales</taxon>
        <taxon>Rhodobacter group</taxon>
        <taxon>Paenirhodobacter</taxon>
    </lineage>
</organism>
<dbReference type="PANTHER" id="PTHR36150">
    <property type="entry name" value="DNA GYRASE INHIBITOR YACG"/>
    <property type="match status" value="1"/>
</dbReference>
<evidence type="ECO:0000256" key="2">
    <source>
        <dbReference type="ARBA" id="ARBA00022833"/>
    </source>
</evidence>
<evidence type="ECO:0000256" key="1">
    <source>
        <dbReference type="ARBA" id="ARBA00022723"/>
    </source>
</evidence>
<reference evidence="5" key="1">
    <citation type="submission" date="2019-01" db="EMBL/GenBank/DDBJ databases">
        <title>Sinorhodobacter populi sp. nov. isolated from the symptomatic bark tissue of Populus euramericana canker.</title>
        <authorList>
            <person name="Xu G."/>
        </authorList>
    </citation>
    <scope>NUCLEOTIDE SEQUENCE [LARGE SCALE GENOMIC DNA]</scope>
    <source>
        <strain evidence="5">CGMCC 1.12963</strain>
    </source>
</reference>
<feature type="binding site" evidence="3">
    <location>
        <position position="22"/>
    </location>
    <ligand>
        <name>Zn(2+)</name>
        <dbReference type="ChEBI" id="CHEBI:29105"/>
    </ligand>
</feature>
<dbReference type="HAMAP" id="MF_00649">
    <property type="entry name" value="DNA_gyrase_inhibitor_YacG"/>
    <property type="match status" value="1"/>
</dbReference>
<dbReference type="AlphaFoldDB" id="A0A443LFW9"/>
<dbReference type="Gene3D" id="3.30.50.10">
    <property type="entry name" value="Erythroid Transcription Factor GATA-1, subunit A"/>
    <property type="match status" value="1"/>
</dbReference>
<dbReference type="Proteomes" id="UP000288071">
    <property type="component" value="Unassembled WGS sequence"/>
</dbReference>
<feature type="binding site" evidence="3">
    <location>
        <position position="18"/>
    </location>
    <ligand>
        <name>Zn(2+)</name>
        <dbReference type="ChEBI" id="CHEBI:29105"/>
    </ligand>
</feature>
<proteinExistence type="inferred from homology"/>
<dbReference type="InterPro" id="IPR005584">
    <property type="entry name" value="DNA_gyrase_inhibitor_YacG"/>
</dbReference>
<evidence type="ECO:0000313" key="5">
    <source>
        <dbReference type="EMBL" id="RWR48008.1"/>
    </source>
</evidence>
<feature type="region of interest" description="Disordered" evidence="4">
    <location>
        <begin position="42"/>
        <end position="61"/>
    </location>
</feature>
<comment type="cofactor">
    <cofactor evidence="3">
        <name>Zn(2+)</name>
        <dbReference type="ChEBI" id="CHEBI:29105"/>
    </cofactor>
    <text evidence="3">Binds 1 zinc ion.</text>
</comment>
<evidence type="ECO:0000256" key="4">
    <source>
        <dbReference type="SAM" id="MobiDB-lite"/>
    </source>
</evidence>
<protein>
    <recommendedName>
        <fullName evidence="3">DNA gyrase inhibitor YacG</fullName>
    </recommendedName>
</protein>
<comment type="similarity">
    <text evidence="3">Belongs to the DNA gyrase inhibitor YacG family.</text>
</comment>
<gene>
    <name evidence="3 5" type="primary">yacG</name>
    <name evidence="5" type="ORF">EOW66_18590</name>
</gene>
<dbReference type="PANTHER" id="PTHR36150:SF1">
    <property type="entry name" value="DNA GYRASE INHIBITOR YACG"/>
    <property type="match status" value="1"/>
</dbReference>
<accession>A0A443LFW9</accession>
<sequence length="61" mass="6641">MSCPICGKTSEAKYRPFCSKRCADIDLARWLNGSYVIPGDLAEEEECAPESPPGGVSDRPH</sequence>
<dbReference type="InterPro" id="IPR013088">
    <property type="entry name" value="Znf_NHR/GATA"/>
</dbReference>
<keyword evidence="6" id="KW-1185">Reference proteome</keyword>
<keyword evidence="1 3" id="KW-0479">Metal-binding</keyword>
<dbReference type="GO" id="GO:0008657">
    <property type="term" value="F:DNA topoisomerase type II (double strand cut, ATP-hydrolyzing) inhibitor activity"/>
    <property type="evidence" value="ECO:0007669"/>
    <property type="project" value="UniProtKB-UniRule"/>
</dbReference>
<dbReference type="SUPFAM" id="SSF57716">
    <property type="entry name" value="Glucocorticoid receptor-like (DNA-binding domain)"/>
    <property type="match status" value="1"/>
</dbReference>
<dbReference type="Pfam" id="PF03884">
    <property type="entry name" value="YacG"/>
    <property type="match status" value="1"/>
</dbReference>
<comment type="function">
    <text evidence="3">Inhibits all the catalytic activities of DNA gyrase by preventing its interaction with DNA. Acts by binding directly to the C-terminal domain of GyrB, which probably disrupts DNA binding by the gyrase.</text>
</comment>
<feature type="binding site" evidence="3">
    <location>
        <position position="3"/>
    </location>
    <ligand>
        <name>Zn(2+)</name>
        <dbReference type="ChEBI" id="CHEBI:29105"/>
    </ligand>
</feature>
<dbReference type="GO" id="GO:0008270">
    <property type="term" value="F:zinc ion binding"/>
    <property type="evidence" value="ECO:0007669"/>
    <property type="project" value="UniProtKB-UniRule"/>
</dbReference>
<evidence type="ECO:0000313" key="6">
    <source>
        <dbReference type="Proteomes" id="UP000288071"/>
    </source>
</evidence>
<dbReference type="RefSeq" id="WP_128157821.1">
    <property type="nucleotide sequence ID" value="NZ_JBHSOM010000011.1"/>
</dbReference>
<comment type="subunit">
    <text evidence="3">Interacts with GyrB.</text>
</comment>
<keyword evidence="2 3" id="KW-0862">Zinc</keyword>
<dbReference type="EMBL" id="SAVA01000016">
    <property type="protein sequence ID" value="RWR48008.1"/>
    <property type="molecule type" value="Genomic_DNA"/>
</dbReference>
<reference evidence="5" key="2">
    <citation type="submission" date="2019-01" db="EMBL/GenBank/DDBJ databases">
        <authorList>
            <person name="Li Y."/>
        </authorList>
    </citation>
    <scope>NUCLEOTIDE SEQUENCE [LARGE SCALE GENOMIC DNA]</scope>
    <source>
        <strain evidence="5">CGMCC 1.12963</strain>
    </source>
</reference>
<comment type="caution">
    <text evidence="5">The sequence shown here is derived from an EMBL/GenBank/DDBJ whole genome shotgun (WGS) entry which is preliminary data.</text>
</comment>